<gene>
    <name evidence="1" type="ORF">KZC51_16590</name>
</gene>
<proteinExistence type="predicted"/>
<dbReference type="Proteomes" id="UP001300096">
    <property type="component" value="Unassembled WGS sequence"/>
</dbReference>
<evidence type="ECO:0000313" key="2">
    <source>
        <dbReference type="Proteomes" id="UP001300096"/>
    </source>
</evidence>
<sequence>MTEESVVPASRASLSRRTVLSAGAWSIPVVAAAVAVPLHAASVATGAINADGVVLTFPDANLGGSSELSLSGQITFSSATTAPTNVTVTFTWAGAGDNAGTDGIWVYAPDSTIDGWTFVQGAPNDGLYPAVILQTTVATGTTQVPVVSRRLGSTSNAIMYGEETPIGGFAAYDGAYTIRFSAPGYTDAEIVVPYTQVFPD</sequence>
<comment type="caution">
    <text evidence="1">The sequence shown here is derived from an EMBL/GenBank/DDBJ whole genome shotgun (WGS) entry which is preliminary data.</text>
</comment>
<name>A0ABT0FI65_9MICO</name>
<keyword evidence="2" id="KW-1185">Reference proteome</keyword>
<protein>
    <recommendedName>
        <fullName evidence="3">DUF4082 domain-containing protein</fullName>
    </recommendedName>
</protein>
<dbReference type="EMBL" id="JAHWXN010000002">
    <property type="protein sequence ID" value="MCK2037748.1"/>
    <property type="molecule type" value="Genomic_DNA"/>
</dbReference>
<accession>A0ABT0FI65</accession>
<dbReference type="RefSeq" id="WP_247631110.1">
    <property type="nucleotide sequence ID" value="NZ_JAHWXN010000002.1"/>
</dbReference>
<evidence type="ECO:0000313" key="1">
    <source>
        <dbReference type="EMBL" id="MCK2037748.1"/>
    </source>
</evidence>
<evidence type="ECO:0008006" key="3">
    <source>
        <dbReference type="Google" id="ProtNLM"/>
    </source>
</evidence>
<reference evidence="1 2" key="1">
    <citation type="submission" date="2021-06" db="EMBL/GenBank/DDBJ databases">
        <title>Genome-based taxonomic framework of Microbacterium strains isolated from marine environment, the description of four new species and reclassification of four preexisting species.</title>
        <authorList>
            <person name="Lee S.D."/>
            <person name="Kim S.-M."/>
            <person name="Byeon Y.-S."/>
            <person name="Yang H.L."/>
            <person name="Kim I.S."/>
        </authorList>
    </citation>
    <scope>NUCLEOTIDE SEQUENCE [LARGE SCALE GENOMIC DNA]</scope>
    <source>
        <strain evidence="1 2">SSW1-49</strain>
    </source>
</reference>
<organism evidence="1 2">
    <name type="scientific">Microbacterium croceum</name>
    <dbReference type="NCBI Taxonomy" id="2851645"/>
    <lineage>
        <taxon>Bacteria</taxon>
        <taxon>Bacillati</taxon>
        <taxon>Actinomycetota</taxon>
        <taxon>Actinomycetes</taxon>
        <taxon>Micrococcales</taxon>
        <taxon>Microbacteriaceae</taxon>
        <taxon>Microbacterium</taxon>
    </lineage>
</organism>